<proteinExistence type="predicted"/>
<evidence type="ECO:0008006" key="4">
    <source>
        <dbReference type="Google" id="ProtNLM"/>
    </source>
</evidence>
<evidence type="ECO:0000313" key="3">
    <source>
        <dbReference type="Proteomes" id="UP000219994"/>
    </source>
</evidence>
<organism evidence="2 3">
    <name type="scientific">Candidatus Lumbricidiphila eiseniae</name>
    <dbReference type="NCBI Taxonomy" id="1969409"/>
    <lineage>
        <taxon>Bacteria</taxon>
        <taxon>Bacillati</taxon>
        <taxon>Actinomycetota</taxon>
        <taxon>Actinomycetes</taxon>
        <taxon>Micrococcales</taxon>
        <taxon>Microbacteriaceae</taxon>
        <taxon>Candidatus Lumbricidiphila</taxon>
    </lineage>
</organism>
<protein>
    <recommendedName>
        <fullName evidence="4">Peptidoglycan binding-like domain-containing protein</fullName>
    </recommendedName>
</protein>
<keyword evidence="1" id="KW-0812">Transmembrane</keyword>
<sequence>MTTTDDPSPRNNKTSVRGWIAVGALTAVPVLTLLGAVIATSLPSAQIDPPEKPITVSVEASTYSDSTSVELTVTWGESPLLRAPSWSGLVTGIPDSLDTPLITGSHVIQVDGVWRVAARTDRPFFRPLGEGDSGVDVRALNRLLGQMGYRSQESDKWTKDTLRGVRKLAASLGISPDSVTSFDPGWVVWLPHDSFTAESLAVKTGERAPEVGMPVVTGLPVPTSAAIKTERARLPKTSPEGWQFDIDGTKLPYTDNPGSPFPDLGALSSVLHGKPETIRAALERTTPLQAWTVPVRAVFTDARGQMCVFVQTELRGTKQWQPNIVEVLGGEIGRTRVTGIKTHAVNILANPAESHRDSTCT</sequence>
<dbReference type="AlphaFoldDB" id="A0A2A6FUR3"/>
<accession>A0A2A6FUR3</accession>
<gene>
    <name evidence="2" type="ORF">B5766_01305</name>
</gene>
<feature type="transmembrane region" description="Helical" evidence="1">
    <location>
        <begin position="20"/>
        <end position="42"/>
    </location>
</feature>
<evidence type="ECO:0000256" key="1">
    <source>
        <dbReference type="SAM" id="Phobius"/>
    </source>
</evidence>
<dbReference type="EMBL" id="NAEP01000017">
    <property type="protein sequence ID" value="PDQ36361.1"/>
    <property type="molecule type" value="Genomic_DNA"/>
</dbReference>
<evidence type="ECO:0000313" key="2">
    <source>
        <dbReference type="EMBL" id="PDQ36361.1"/>
    </source>
</evidence>
<name>A0A2A6FUR3_9MICO</name>
<keyword evidence="1" id="KW-0472">Membrane</keyword>
<comment type="caution">
    <text evidence="2">The sequence shown here is derived from an EMBL/GenBank/DDBJ whole genome shotgun (WGS) entry which is preliminary data.</text>
</comment>
<keyword evidence="1" id="KW-1133">Transmembrane helix</keyword>
<dbReference type="Proteomes" id="UP000219994">
    <property type="component" value="Unassembled WGS sequence"/>
</dbReference>
<reference evidence="3" key="1">
    <citation type="submission" date="2017-03" db="EMBL/GenBank/DDBJ databases">
        <authorList>
            <person name="Lund M.B."/>
        </authorList>
    </citation>
    <scope>NUCLEOTIDE SEQUENCE [LARGE SCALE GENOMIC DNA]</scope>
</reference>